<dbReference type="Pfam" id="PF00528">
    <property type="entry name" value="BPD_transp_1"/>
    <property type="match status" value="1"/>
</dbReference>
<accession>A0A512BTX4</accession>
<feature type="transmembrane region" description="Helical" evidence="9">
    <location>
        <begin position="101"/>
        <end position="126"/>
    </location>
</feature>
<evidence type="ECO:0000256" key="3">
    <source>
        <dbReference type="ARBA" id="ARBA00022475"/>
    </source>
</evidence>
<proteinExistence type="inferred from homology"/>
<organism evidence="11 12">
    <name type="scientific">Microvirga aerophila</name>
    <dbReference type="NCBI Taxonomy" id="670291"/>
    <lineage>
        <taxon>Bacteria</taxon>
        <taxon>Pseudomonadati</taxon>
        <taxon>Pseudomonadota</taxon>
        <taxon>Alphaproteobacteria</taxon>
        <taxon>Hyphomicrobiales</taxon>
        <taxon>Methylobacteriaceae</taxon>
        <taxon>Microvirga</taxon>
    </lineage>
</organism>
<keyword evidence="6" id="KW-0653">Protein transport</keyword>
<dbReference type="RefSeq" id="WP_147021833.1">
    <property type="nucleotide sequence ID" value="NZ_BJYU01000040.1"/>
</dbReference>
<feature type="transmembrane region" description="Helical" evidence="9">
    <location>
        <begin position="220"/>
        <end position="245"/>
    </location>
</feature>
<feature type="transmembrane region" description="Helical" evidence="9">
    <location>
        <begin position="265"/>
        <end position="287"/>
    </location>
</feature>
<keyword evidence="8 9" id="KW-0472">Membrane</keyword>
<keyword evidence="5" id="KW-0571">Peptide transport</keyword>
<name>A0A512BTX4_9HYPH</name>
<dbReference type="InterPro" id="IPR050366">
    <property type="entry name" value="BP-dependent_transpt_permease"/>
</dbReference>
<gene>
    <name evidence="11" type="primary">dppCch1</name>
    <name evidence="11" type="ORF">MAE02_30800</name>
</gene>
<comment type="caution">
    <text evidence="11">The sequence shown here is derived from an EMBL/GenBank/DDBJ whole genome shotgun (WGS) entry which is preliminary data.</text>
</comment>
<dbReference type="GO" id="GO:0055085">
    <property type="term" value="P:transmembrane transport"/>
    <property type="evidence" value="ECO:0007669"/>
    <property type="project" value="InterPro"/>
</dbReference>
<feature type="transmembrane region" description="Helical" evidence="9">
    <location>
        <begin position="34"/>
        <end position="55"/>
    </location>
</feature>
<dbReference type="EMBL" id="BJYU01000040">
    <property type="protein sequence ID" value="GEO15384.1"/>
    <property type="molecule type" value="Genomic_DNA"/>
</dbReference>
<keyword evidence="7 9" id="KW-1133">Transmembrane helix</keyword>
<evidence type="ECO:0000256" key="8">
    <source>
        <dbReference type="ARBA" id="ARBA00023136"/>
    </source>
</evidence>
<dbReference type="GO" id="GO:0015031">
    <property type="term" value="P:protein transport"/>
    <property type="evidence" value="ECO:0007669"/>
    <property type="project" value="UniProtKB-KW"/>
</dbReference>
<dbReference type="InterPro" id="IPR025966">
    <property type="entry name" value="OppC_N"/>
</dbReference>
<dbReference type="PANTHER" id="PTHR43386:SF1">
    <property type="entry name" value="D,D-DIPEPTIDE TRANSPORT SYSTEM PERMEASE PROTEIN DDPC-RELATED"/>
    <property type="match status" value="1"/>
</dbReference>
<keyword evidence="4 9" id="KW-0812">Transmembrane</keyword>
<dbReference type="Gene3D" id="1.10.3720.10">
    <property type="entry name" value="MetI-like"/>
    <property type="match status" value="1"/>
</dbReference>
<comment type="similarity">
    <text evidence="9">Belongs to the binding-protein-dependent transport system permease family.</text>
</comment>
<evidence type="ECO:0000256" key="1">
    <source>
        <dbReference type="ARBA" id="ARBA00004651"/>
    </source>
</evidence>
<dbReference type="AlphaFoldDB" id="A0A512BTX4"/>
<sequence length="302" mass="32516">MERTEIAVSPPAGERIGTESFAHGARRWLSNTGITIGGALFLLIMLAALVGPYLVPHDAFDQSLVKRLRPPVWSGGSFEHLLGTDHLGRDYLARLLWGGRVSLLIGFCTILVAAVFGTAIGVLAGYYGGKIDFIARFLIMVRLALPAVLIALAVAFIAGPSLYLLIVVLGLLLWDRFAVVARATTLQLRGREFVTAARAVGCSDMTIIWRDILPNIFNQLIVIATVELANAVLIAAALSFLGLGVQPPLPDWGLMIAEGKQYILFSPYLITLPGFAMMLLVLAVNLLGDGIRDVTDPEAKGR</sequence>
<feature type="transmembrane region" description="Helical" evidence="9">
    <location>
        <begin position="162"/>
        <end position="181"/>
    </location>
</feature>
<evidence type="ECO:0000256" key="5">
    <source>
        <dbReference type="ARBA" id="ARBA00022856"/>
    </source>
</evidence>
<keyword evidence="3" id="KW-1003">Cell membrane</keyword>
<evidence type="ECO:0000259" key="10">
    <source>
        <dbReference type="PROSITE" id="PS50928"/>
    </source>
</evidence>
<dbReference type="GO" id="GO:0015833">
    <property type="term" value="P:peptide transport"/>
    <property type="evidence" value="ECO:0007669"/>
    <property type="project" value="UniProtKB-KW"/>
</dbReference>
<dbReference type="GO" id="GO:0005886">
    <property type="term" value="C:plasma membrane"/>
    <property type="evidence" value="ECO:0007669"/>
    <property type="project" value="UniProtKB-SubCell"/>
</dbReference>
<keyword evidence="2 9" id="KW-0813">Transport</keyword>
<evidence type="ECO:0000256" key="6">
    <source>
        <dbReference type="ARBA" id="ARBA00022927"/>
    </source>
</evidence>
<feature type="transmembrane region" description="Helical" evidence="9">
    <location>
        <begin position="133"/>
        <end position="156"/>
    </location>
</feature>
<dbReference type="Proteomes" id="UP000321085">
    <property type="component" value="Unassembled WGS sequence"/>
</dbReference>
<evidence type="ECO:0000256" key="2">
    <source>
        <dbReference type="ARBA" id="ARBA00022448"/>
    </source>
</evidence>
<dbReference type="Pfam" id="PF12911">
    <property type="entry name" value="OppC_N"/>
    <property type="match status" value="1"/>
</dbReference>
<evidence type="ECO:0000256" key="7">
    <source>
        <dbReference type="ARBA" id="ARBA00022989"/>
    </source>
</evidence>
<keyword evidence="12" id="KW-1185">Reference proteome</keyword>
<evidence type="ECO:0000313" key="11">
    <source>
        <dbReference type="EMBL" id="GEO15384.1"/>
    </source>
</evidence>
<evidence type="ECO:0000256" key="4">
    <source>
        <dbReference type="ARBA" id="ARBA00022692"/>
    </source>
</evidence>
<feature type="domain" description="ABC transmembrane type-1" evidence="10">
    <location>
        <begin position="99"/>
        <end position="288"/>
    </location>
</feature>
<evidence type="ECO:0000256" key="9">
    <source>
        <dbReference type="RuleBase" id="RU363032"/>
    </source>
</evidence>
<dbReference type="PROSITE" id="PS50928">
    <property type="entry name" value="ABC_TM1"/>
    <property type="match status" value="1"/>
</dbReference>
<comment type="subcellular location">
    <subcellularLocation>
        <location evidence="1 9">Cell membrane</location>
        <topology evidence="1 9">Multi-pass membrane protein</topology>
    </subcellularLocation>
</comment>
<dbReference type="InterPro" id="IPR000515">
    <property type="entry name" value="MetI-like"/>
</dbReference>
<dbReference type="InterPro" id="IPR035906">
    <property type="entry name" value="MetI-like_sf"/>
</dbReference>
<reference evidence="11 12" key="1">
    <citation type="submission" date="2019-07" db="EMBL/GenBank/DDBJ databases">
        <title>Whole genome shotgun sequence of Microvirga aerophila NBRC 106136.</title>
        <authorList>
            <person name="Hosoyama A."/>
            <person name="Uohara A."/>
            <person name="Ohji S."/>
            <person name="Ichikawa N."/>
        </authorList>
    </citation>
    <scope>NUCLEOTIDE SEQUENCE [LARGE SCALE GENOMIC DNA]</scope>
    <source>
        <strain evidence="11 12">NBRC 106136</strain>
    </source>
</reference>
<evidence type="ECO:0000313" key="12">
    <source>
        <dbReference type="Proteomes" id="UP000321085"/>
    </source>
</evidence>
<dbReference type="SUPFAM" id="SSF161098">
    <property type="entry name" value="MetI-like"/>
    <property type="match status" value="1"/>
</dbReference>
<dbReference type="PANTHER" id="PTHR43386">
    <property type="entry name" value="OLIGOPEPTIDE TRANSPORT SYSTEM PERMEASE PROTEIN APPC"/>
    <property type="match status" value="1"/>
</dbReference>
<protein>
    <submittedName>
        <fullName evidence="11">Peptide ABC transporter permease</fullName>
    </submittedName>
</protein>
<dbReference type="CDD" id="cd06261">
    <property type="entry name" value="TM_PBP2"/>
    <property type="match status" value="1"/>
</dbReference>